<dbReference type="PATRIC" id="fig|411473.3.peg.2820"/>
<gene>
    <name evidence="2" type="ORF">RUMCAL_03358</name>
</gene>
<sequence>MLMLEVFEIYQPPQADRNKIAGKMLGHVLIVFAALAVVMVKLFLCIGADSARNRDAVRKVTSPETEQWALIVFLVFVAAVIYLSVAGFLLSRKVRRQFTAWVYNGEKLYVVTAKVPSAGRYSSPRRVSSVFQIQERALEILHDPRMLVSLIEGTVSEPLFHVTPVTEVRRIRQREQEVIVYFDRYREKISKKTTNFEALMMHLRALGAE</sequence>
<dbReference type="STRING" id="411473.RUMCAL_03358"/>
<keyword evidence="1" id="KW-0472">Membrane</keyword>
<dbReference type="Proteomes" id="UP000016662">
    <property type="component" value="Unassembled WGS sequence"/>
</dbReference>
<keyword evidence="3" id="KW-1185">Reference proteome</keyword>
<proteinExistence type="predicted"/>
<keyword evidence="1" id="KW-1133">Transmembrane helix</keyword>
<reference evidence="2 3" key="1">
    <citation type="submission" date="2013-07" db="EMBL/GenBank/DDBJ databases">
        <authorList>
            <person name="Weinstock G."/>
            <person name="Sodergren E."/>
            <person name="Wylie T."/>
            <person name="Fulton L."/>
            <person name="Fulton R."/>
            <person name="Fronick C."/>
            <person name="O'Laughlin M."/>
            <person name="Godfrey J."/>
            <person name="Miner T."/>
            <person name="Herter B."/>
            <person name="Appelbaum E."/>
            <person name="Cordes M."/>
            <person name="Lek S."/>
            <person name="Wollam A."/>
            <person name="Pepin K.H."/>
            <person name="Palsikar V.B."/>
            <person name="Mitreva M."/>
            <person name="Wilson R.K."/>
        </authorList>
    </citation>
    <scope>NUCLEOTIDE SEQUENCE [LARGE SCALE GENOMIC DNA]</scope>
    <source>
        <strain evidence="2 3">ATCC 27760</strain>
    </source>
</reference>
<evidence type="ECO:0000256" key="1">
    <source>
        <dbReference type="SAM" id="Phobius"/>
    </source>
</evidence>
<dbReference type="AlphaFoldDB" id="U2K4X2"/>
<feature type="transmembrane region" description="Helical" evidence="1">
    <location>
        <begin position="24"/>
        <end position="48"/>
    </location>
</feature>
<dbReference type="EMBL" id="AWVF01000447">
    <property type="protein sequence ID" value="ERJ87322.1"/>
    <property type="molecule type" value="Genomic_DNA"/>
</dbReference>
<keyword evidence="1" id="KW-0812">Transmembrane</keyword>
<evidence type="ECO:0000313" key="3">
    <source>
        <dbReference type="Proteomes" id="UP000016662"/>
    </source>
</evidence>
<comment type="caution">
    <text evidence="2">The sequence shown here is derived from an EMBL/GenBank/DDBJ whole genome shotgun (WGS) entry which is preliminary data.</text>
</comment>
<organism evidence="2 3">
    <name type="scientific">Ruminococcus callidus ATCC 27760</name>
    <dbReference type="NCBI Taxonomy" id="411473"/>
    <lineage>
        <taxon>Bacteria</taxon>
        <taxon>Bacillati</taxon>
        <taxon>Bacillota</taxon>
        <taxon>Clostridia</taxon>
        <taxon>Eubacteriales</taxon>
        <taxon>Oscillospiraceae</taxon>
        <taxon>Ruminococcus</taxon>
    </lineage>
</organism>
<feature type="transmembrane region" description="Helical" evidence="1">
    <location>
        <begin position="68"/>
        <end position="90"/>
    </location>
</feature>
<evidence type="ECO:0000313" key="2">
    <source>
        <dbReference type="EMBL" id="ERJ87322.1"/>
    </source>
</evidence>
<protein>
    <submittedName>
        <fullName evidence="2">Uncharacterized protein</fullName>
    </submittedName>
</protein>
<dbReference type="HOGENOM" id="CLU_1314644_0_0_9"/>
<name>U2K4X2_9FIRM</name>
<accession>U2K4X2</accession>